<evidence type="ECO:0000313" key="6">
    <source>
        <dbReference type="Proteomes" id="UP001314263"/>
    </source>
</evidence>
<feature type="region of interest" description="Disordered" evidence="4">
    <location>
        <begin position="591"/>
        <end position="681"/>
    </location>
</feature>
<sequence>MAAKDSQILPSKEQGLFRQVVKYYETKQYKKALKAADQVLKKHADHGETLSMKGLIISSQDSSKKEEAYDLAKKGIKNNLKSHVTWHVFGLIYRADLNYDEAIKCYKNALRMDKENYQILRDLSHLQIQLRDIAGFVDTRATMLQLKPGNKSHWISFAIAHHLNGSHDIAAEALKKYEGLQEEVAPNEAYEHSEMLLYRAMVLEEGGHFDEALTHLDLCQDKITDKLGLLERRASLLLKIPGRAGNAEANFRKLLALNPDNYRYHDGLREALQLQPDAAGAWTDQQRRSLAALYDGLAKDHPQSSAAKRIPLDFKEGADFKTAADKYVRHFLSKGIPSLFSDLKGFYSNPQKHEALGELMHAYMKALEETGAFPPFPGQAEVPARDPQAREWVLFYLAQHHDKLGETGEALRRLQQCRELAPTLPELYAVQGRILKHAGDPEGAAAVACRAESMDLADRYLNSVAAKALFRAGRIEEAEAMAAKFTKHGDQVNSLTEMQAMWYEIECGHAHLCRRAYGKALKILLAVVKHFDDFQEDQFDFHAYCVRKMTLRAYVQMLRMEDSIYQNIFYSKAAWAAIQVYLELHQKPTNLNHGDDDLTNSNLSPEELKKLKLKRKKEQQKAKKEEAAREREAEAAAAQEREAAKQAAKEKGGSAKKQAPAKEKEKDPDPHGEKLAQVEDPLGEAMKLLQRLREYSGDRLKTHELAFEVYTRRKRWVLALHAVKRATAIAGPGSPEAHCMVLRFCHAAQSQQGIKEAQPVVAEVVGQELKGLLHGKSMAQCNEAFLEAHGSASLAHRAAAARMMVLLDPGAKSGAAKMLVKRGGLIGGGVAAEAITHSEAQQVHQLLADELGEAQAAADFKSKCQQVFRWSSYFEGPDRLKLDSEEEVPSEQPEQNGSHTEGAAKMNGVSQAVDKLSIH</sequence>
<proteinExistence type="predicted"/>
<dbReference type="Proteomes" id="UP001314263">
    <property type="component" value="Unassembled WGS sequence"/>
</dbReference>
<evidence type="ECO:0000256" key="2">
    <source>
        <dbReference type="ARBA" id="ARBA00022803"/>
    </source>
</evidence>
<feature type="repeat" description="TPR" evidence="3">
    <location>
        <begin position="83"/>
        <end position="116"/>
    </location>
</feature>
<keyword evidence="2 3" id="KW-0802">TPR repeat</keyword>
<dbReference type="PIRSF" id="PIRSF000422">
    <property type="entry name" value="N-terminal-AcTrfase-A_aux_su"/>
    <property type="match status" value="1"/>
</dbReference>
<protein>
    <submittedName>
        <fullName evidence="5">Uncharacterized protein</fullName>
    </submittedName>
</protein>
<dbReference type="InterPro" id="IPR011990">
    <property type="entry name" value="TPR-like_helical_dom_sf"/>
</dbReference>
<dbReference type="Gene3D" id="1.25.40.1010">
    <property type="match status" value="1"/>
</dbReference>
<dbReference type="PANTHER" id="PTHR22767">
    <property type="entry name" value="N-TERMINAL ACETYLTRANSFERASE-RELATED"/>
    <property type="match status" value="1"/>
</dbReference>
<dbReference type="Pfam" id="PF12569">
    <property type="entry name" value="NatA_aux_su"/>
    <property type="match status" value="1"/>
</dbReference>
<dbReference type="EMBL" id="CAUYUE010000002">
    <property type="protein sequence ID" value="CAK0738600.1"/>
    <property type="molecule type" value="Genomic_DNA"/>
</dbReference>
<dbReference type="PANTHER" id="PTHR22767:SF2">
    <property type="entry name" value="N(ALPHA)-ACETYLTRANSFERASE 15_16, ISOFORM A"/>
    <property type="match status" value="1"/>
</dbReference>
<feature type="compositionally biased region" description="Basic and acidic residues" evidence="4">
    <location>
        <begin position="619"/>
        <end position="653"/>
    </location>
</feature>
<name>A0AAV1HS46_9CHLO</name>
<dbReference type="FunFam" id="1.25.40.1040:FF:000003">
    <property type="entry name" value="N-terminal acetyltransferase A, auxiliary subunit"/>
    <property type="match status" value="1"/>
</dbReference>
<feature type="compositionally biased region" description="Basic and acidic residues" evidence="4">
    <location>
        <begin position="660"/>
        <end position="677"/>
    </location>
</feature>
<gene>
    <name evidence="5" type="ORF">CVIRNUC_001066</name>
</gene>
<evidence type="ECO:0000256" key="1">
    <source>
        <dbReference type="ARBA" id="ARBA00022737"/>
    </source>
</evidence>
<reference evidence="5 6" key="1">
    <citation type="submission" date="2023-10" db="EMBL/GenBank/DDBJ databases">
        <authorList>
            <person name="Maclean D."/>
            <person name="Macfadyen A."/>
        </authorList>
    </citation>
    <scope>NUCLEOTIDE SEQUENCE [LARGE SCALE GENOMIC DNA]</scope>
</reference>
<comment type="caution">
    <text evidence="5">The sequence shown here is derived from an EMBL/GenBank/DDBJ whole genome shotgun (WGS) entry which is preliminary data.</text>
</comment>
<dbReference type="SUPFAM" id="SSF48452">
    <property type="entry name" value="TPR-like"/>
    <property type="match status" value="3"/>
</dbReference>
<dbReference type="SMART" id="SM00028">
    <property type="entry name" value="TPR"/>
    <property type="match status" value="4"/>
</dbReference>
<feature type="region of interest" description="Disordered" evidence="4">
    <location>
        <begin position="881"/>
        <end position="919"/>
    </location>
</feature>
<dbReference type="GO" id="GO:0005737">
    <property type="term" value="C:cytoplasm"/>
    <property type="evidence" value="ECO:0007669"/>
    <property type="project" value="UniProtKB-ARBA"/>
</dbReference>
<accession>A0AAV1HS46</accession>
<dbReference type="PROSITE" id="PS50005">
    <property type="entry name" value="TPR"/>
    <property type="match status" value="1"/>
</dbReference>
<organism evidence="5 6">
    <name type="scientific">Coccomyxa viridis</name>
    <dbReference type="NCBI Taxonomy" id="1274662"/>
    <lineage>
        <taxon>Eukaryota</taxon>
        <taxon>Viridiplantae</taxon>
        <taxon>Chlorophyta</taxon>
        <taxon>core chlorophytes</taxon>
        <taxon>Trebouxiophyceae</taxon>
        <taxon>Trebouxiophyceae incertae sedis</taxon>
        <taxon>Coccomyxaceae</taxon>
        <taxon>Coccomyxa</taxon>
    </lineage>
</organism>
<dbReference type="InterPro" id="IPR019734">
    <property type="entry name" value="TPR_rpt"/>
</dbReference>
<evidence type="ECO:0000256" key="3">
    <source>
        <dbReference type="PROSITE-ProRule" id="PRU00339"/>
    </source>
</evidence>
<evidence type="ECO:0000256" key="4">
    <source>
        <dbReference type="SAM" id="MobiDB-lite"/>
    </source>
</evidence>
<keyword evidence="1" id="KW-0677">Repeat</keyword>
<dbReference type="Gene3D" id="1.25.40.1040">
    <property type="match status" value="1"/>
</dbReference>
<dbReference type="InterPro" id="IPR021183">
    <property type="entry name" value="NatA_aux_su"/>
</dbReference>
<evidence type="ECO:0000313" key="5">
    <source>
        <dbReference type="EMBL" id="CAK0738600.1"/>
    </source>
</evidence>
<keyword evidence="6" id="KW-1185">Reference proteome</keyword>
<dbReference type="AlphaFoldDB" id="A0AAV1HS46"/>